<gene>
    <name evidence="1" type="ORF">L4923_26425</name>
</gene>
<name>A0ABS9QMA4_9HYPH</name>
<proteinExistence type="predicted"/>
<organism evidence="1 2">
    <name type="scientific">Mesorhizobium retamae</name>
    <dbReference type="NCBI Taxonomy" id="2912854"/>
    <lineage>
        <taxon>Bacteria</taxon>
        <taxon>Pseudomonadati</taxon>
        <taxon>Pseudomonadota</taxon>
        <taxon>Alphaproteobacteria</taxon>
        <taxon>Hyphomicrobiales</taxon>
        <taxon>Phyllobacteriaceae</taxon>
        <taxon>Mesorhizobium</taxon>
    </lineage>
</organism>
<dbReference type="EMBL" id="JAKREW010000047">
    <property type="protein sequence ID" value="MCG7508583.1"/>
    <property type="molecule type" value="Genomic_DNA"/>
</dbReference>
<sequence>MEFLYCSAPSGVRFLERTQAPLAGLQHACPKYEGYYRQEQERNGLQRFVSGQVTAFFVETGYFLLKINQIAQADRPDLEAARARFAGSRQDSTLLNG</sequence>
<keyword evidence="2" id="KW-1185">Reference proteome</keyword>
<comment type="caution">
    <text evidence="1">The sequence shown here is derived from an EMBL/GenBank/DDBJ whole genome shotgun (WGS) entry which is preliminary data.</text>
</comment>
<protein>
    <submittedName>
        <fullName evidence="1">Uncharacterized protein</fullName>
    </submittedName>
</protein>
<dbReference type="Proteomes" id="UP001201701">
    <property type="component" value="Unassembled WGS sequence"/>
</dbReference>
<dbReference type="RefSeq" id="WP_239370094.1">
    <property type="nucleotide sequence ID" value="NZ_JAKREW010000047.1"/>
</dbReference>
<reference evidence="1 2" key="1">
    <citation type="submission" date="2022-02" db="EMBL/GenBank/DDBJ databases">
        <title>Draft genome sequence of Mezorhizobium retamae strain IRAMC:0171 isolated from Retama raetam nodules.</title>
        <authorList>
            <person name="Bengaied R."/>
            <person name="Sbissi I."/>
            <person name="Huber K."/>
            <person name="Ghodbane F."/>
            <person name="Nouioui I."/>
            <person name="Tarhouni M."/>
            <person name="Gtari M."/>
        </authorList>
    </citation>
    <scope>NUCLEOTIDE SEQUENCE [LARGE SCALE GENOMIC DNA]</scope>
    <source>
        <strain evidence="1 2">IRAMC:0171</strain>
    </source>
</reference>
<evidence type="ECO:0000313" key="2">
    <source>
        <dbReference type="Proteomes" id="UP001201701"/>
    </source>
</evidence>
<evidence type="ECO:0000313" key="1">
    <source>
        <dbReference type="EMBL" id="MCG7508583.1"/>
    </source>
</evidence>
<accession>A0ABS9QMA4</accession>